<accession>Q2KAS4</accession>
<gene>
    <name evidence="1" type="ordered locus">RHE_CH01257</name>
</gene>
<organism evidence="1 2">
    <name type="scientific">Rhizobium etli (strain ATCC 51251 / DSM 11541 / JCM 21823 / NBRC 15573 / CFN 42)</name>
    <dbReference type="NCBI Taxonomy" id="347834"/>
    <lineage>
        <taxon>Bacteria</taxon>
        <taxon>Pseudomonadati</taxon>
        <taxon>Pseudomonadota</taxon>
        <taxon>Alphaproteobacteria</taxon>
        <taxon>Hyphomicrobiales</taxon>
        <taxon>Rhizobiaceae</taxon>
        <taxon>Rhizobium/Agrobacterium group</taxon>
        <taxon>Rhizobium</taxon>
    </lineage>
</organism>
<dbReference type="HOGENOM" id="CLU_1925872_0_0_5"/>
<evidence type="ECO:0000313" key="1">
    <source>
        <dbReference type="EMBL" id="ABC90062.1"/>
    </source>
</evidence>
<dbReference type="AlphaFoldDB" id="Q2KAS4"/>
<dbReference type="KEGG" id="ret:RHE_CH01257"/>
<dbReference type="EMBL" id="CP000133">
    <property type="protein sequence ID" value="ABC90062.1"/>
    <property type="molecule type" value="Genomic_DNA"/>
</dbReference>
<name>Q2KAS4_RHIEC</name>
<evidence type="ECO:0000313" key="2">
    <source>
        <dbReference type="Proteomes" id="UP000001936"/>
    </source>
</evidence>
<sequence>MPPLKDRRVADNIKLETIHMVDGLCLPQAVPVLQICGTKIFVAAYPDRLCFDLHRPRVREGPIAVPATLETAASRGPTFIFIVAARSKRQSRSGGRTNCFSRRTGGGNCRGAFQNRSPFHCRLTIRDTFGR</sequence>
<proteinExistence type="predicted"/>
<keyword evidence="2" id="KW-1185">Reference proteome</keyword>
<dbReference type="Proteomes" id="UP000001936">
    <property type="component" value="Chromosome"/>
</dbReference>
<protein>
    <submittedName>
        <fullName evidence="1">Uncharacterized protein</fullName>
    </submittedName>
</protein>
<reference evidence="1 2" key="1">
    <citation type="journal article" date="2006" name="Proc. Natl. Acad. Sci. U.S.A.">
        <title>The partitioned Rhizobium etli genome: genetic and metabolic redundancy in seven interacting replicons.</title>
        <authorList>
            <person name="Gonzalez V."/>
            <person name="Santamaria R.I."/>
            <person name="Bustos P."/>
            <person name="Hernandez-Gonzalez I."/>
            <person name="Medrano-Soto A."/>
            <person name="Moreno-Hagelsieb G."/>
            <person name="Janga S.C."/>
            <person name="Ramirez M.A."/>
            <person name="Jimenez-Jacinto V."/>
            <person name="Collado-Vides J."/>
            <person name="Davila G."/>
        </authorList>
    </citation>
    <scope>NUCLEOTIDE SEQUENCE [LARGE SCALE GENOMIC DNA]</scope>
    <source>
        <strain evidence="2">ATCC 51251 / DSM 11541 / JCM 21823 / NBRC 15573 / CFN 42</strain>
    </source>
</reference>